<feature type="compositionally biased region" description="Low complexity" evidence="13">
    <location>
        <begin position="289"/>
        <end position="312"/>
    </location>
</feature>
<evidence type="ECO:0000256" key="8">
    <source>
        <dbReference type="ARBA" id="ARBA00023065"/>
    </source>
</evidence>
<accession>A0A9Q0MDL7</accession>
<evidence type="ECO:0000256" key="10">
    <source>
        <dbReference type="ARBA" id="ARBA00023201"/>
    </source>
</evidence>
<dbReference type="Gene3D" id="2.60.470.10">
    <property type="entry name" value="Acid-sensing ion channels like domains"/>
    <property type="match status" value="1"/>
</dbReference>
<feature type="compositionally biased region" description="Polar residues" evidence="13">
    <location>
        <begin position="439"/>
        <end position="448"/>
    </location>
</feature>
<feature type="compositionally biased region" description="Polar residues" evidence="13">
    <location>
        <begin position="12"/>
        <end position="23"/>
    </location>
</feature>
<dbReference type="EMBL" id="JAPWDV010000001">
    <property type="protein sequence ID" value="KAJ6222317.1"/>
    <property type="molecule type" value="Genomic_DNA"/>
</dbReference>
<keyword evidence="11 12" id="KW-0407">Ion channel</keyword>
<comment type="caution">
    <text evidence="15">The sequence shown here is derived from an EMBL/GenBank/DDBJ whole genome shotgun (WGS) entry which is preliminary data.</text>
</comment>
<comment type="similarity">
    <text evidence="2 12">Belongs to the amiloride-sensitive sodium channel (TC 1.A.6) family.</text>
</comment>
<evidence type="ECO:0000256" key="6">
    <source>
        <dbReference type="ARBA" id="ARBA00022989"/>
    </source>
</evidence>
<organism evidence="15 16">
    <name type="scientific">Blomia tropicalis</name>
    <name type="common">Mite</name>
    <dbReference type="NCBI Taxonomy" id="40697"/>
    <lineage>
        <taxon>Eukaryota</taxon>
        <taxon>Metazoa</taxon>
        <taxon>Ecdysozoa</taxon>
        <taxon>Arthropoda</taxon>
        <taxon>Chelicerata</taxon>
        <taxon>Arachnida</taxon>
        <taxon>Acari</taxon>
        <taxon>Acariformes</taxon>
        <taxon>Sarcoptiformes</taxon>
        <taxon>Astigmata</taxon>
        <taxon>Glycyphagoidea</taxon>
        <taxon>Echimyopodidae</taxon>
        <taxon>Blomia</taxon>
    </lineage>
</organism>
<protein>
    <submittedName>
        <fullName evidence="15">Uncharacterized protein</fullName>
    </submittedName>
</protein>
<evidence type="ECO:0000256" key="1">
    <source>
        <dbReference type="ARBA" id="ARBA00004141"/>
    </source>
</evidence>
<dbReference type="InterPro" id="IPR001873">
    <property type="entry name" value="ENaC"/>
</dbReference>
<proteinExistence type="inferred from homology"/>
<comment type="subcellular location">
    <subcellularLocation>
        <location evidence="1">Membrane</location>
        <topology evidence="1">Multi-pass membrane protein</topology>
    </subcellularLocation>
</comment>
<dbReference type="PANTHER" id="PTHR11690:SF248">
    <property type="entry name" value="PICKPOCKET 17, ISOFORM A"/>
    <property type="match status" value="1"/>
</dbReference>
<feature type="compositionally biased region" description="Low complexity" evidence="13">
    <location>
        <begin position="409"/>
        <end position="438"/>
    </location>
</feature>
<dbReference type="GO" id="GO:0005886">
    <property type="term" value="C:plasma membrane"/>
    <property type="evidence" value="ECO:0007669"/>
    <property type="project" value="TreeGrafter"/>
</dbReference>
<keyword evidence="16" id="KW-1185">Reference proteome</keyword>
<evidence type="ECO:0000256" key="13">
    <source>
        <dbReference type="SAM" id="MobiDB-lite"/>
    </source>
</evidence>
<dbReference type="GO" id="GO:0015280">
    <property type="term" value="F:ligand-gated sodium channel activity"/>
    <property type="evidence" value="ECO:0007669"/>
    <property type="project" value="TreeGrafter"/>
</dbReference>
<keyword evidence="7" id="KW-0915">Sodium</keyword>
<gene>
    <name evidence="15" type="ORF">RDWZM_000862</name>
</gene>
<keyword evidence="3 12" id="KW-0813">Transport</keyword>
<dbReference type="Pfam" id="PF00858">
    <property type="entry name" value="ASC"/>
    <property type="match status" value="2"/>
</dbReference>
<evidence type="ECO:0000256" key="14">
    <source>
        <dbReference type="SAM" id="Phobius"/>
    </source>
</evidence>
<dbReference type="PRINTS" id="PR01078">
    <property type="entry name" value="AMINACHANNEL"/>
</dbReference>
<feature type="region of interest" description="Disordered" evidence="13">
    <location>
        <begin position="409"/>
        <end position="487"/>
    </location>
</feature>
<evidence type="ECO:0000256" key="2">
    <source>
        <dbReference type="ARBA" id="ARBA00007193"/>
    </source>
</evidence>
<keyword evidence="10 12" id="KW-0739">Sodium transport</keyword>
<evidence type="ECO:0000256" key="7">
    <source>
        <dbReference type="ARBA" id="ARBA00023053"/>
    </source>
</evidence>
<evidence type="ECO:0000313" key="15">
    <source>
        <dbReference type="EMBL" id="KAJ6222317.1"/>
    </source>
</evidence>
<reference evidence="15" key="1">
    <citation type="submission" date="2022-12" db="EMBL/GenBank/DDBJ databases">
        <title>Genome assemblies of Blomia tropicalis.</title>
        <authorList>
            <person name="Cui Y."/>
        </authorList>
    </citation>
    <scope>NUCLEOTIDE SEQUENCE</scope>
    <source>
        <tissue evidence="15">Adult mites</tissue>
    </source>
</reference>
<evidence type="ECO:0000256" key="9">
    <source>
        <dbReference type="ARBA" id="ARBA00023136"/>
    </source>
</evidence>
<feature type="transmembrane region" description="Helical" evidence="14">
    <location>
        <begin position="773"/>
        <end position="800"/>
    </location>
</feature>
<keyword evidence="6 14" id="KW-1133">Transmembrane helix</keyword>
<evidence type="ECO:0000256" key="5">
    <source>
        <dbReference type="ARBA" id="ARBA00022692"/>
    </source>
</evidence>
<sequence>MYGPAPVPAVGQRTSSRTATLSRKTTRKTPFMLNTLLLNQGQRWHHTLDGIQENNPTIPIPYQHQYTYGANFNTDFNSQFDSVPRPAPIVENINKQQEQKTTRSKRNHDRAGSGGTTRPSRRLFSGCGSGTGKGLSNRILYRIRPSPHKRESSRPDLEYMPPPPSNLIRLFGETSLPGVRDIALSRSFVRRVFWVMSFFFFGFLALRDISQLVSEYYTYPITVDVRLRDSRRLQFPAVTVCNLNIVRYSALCVTNVSTIKESMIPRDLREKLCGLQPAVATAAKEQMPSSTVSSATTTQPVTAQTPSSSGGKKPPKDKSQPKSHGKKTTTTTASIRSKGTAGLNSTSSSSSSTVPITTTATSADGEGLDDINNYGMISKHKGSNDSDAINGTIPIDGKTNQTLLDTMSNTTKSGLQSSSSSSSSTTTISTTTTTPSTTVATAKPNNEPGSDIGMPMPEVENQGKERSKRRVRIENPSQGSQFPLDNDIELTEREEKELQENLTNWLAVIYNSNEKIAKELGHQFEDFVYDVRFDRQIVQLRKNLDRIKDETSIAGVNYGLELVLNLEISEYLTGTTQIGAIIMVQHPDEIGNSASEAIFVAPQQSTYIGLKMMNISRLPKPFPEECIDHWPSALIGRLTQNASYSQQTCLKICLQRTIHTRCKCQSAMLPQLELNSTLKICDTRRRNTRLCVEEVMFQAEEKVSTCKCPPRCQVINYDKTVSMTKWPTREDKVTFDRGKANINFQNLAKVTVYFQTMTCQEVRQEKAYTTAKLFSSLGGILGMYVGFSFLSLFEILEVFVRRFWYFVTKKRSRFRTAVHTITATLAMKRPIIKTHDDLVDVNGTHKTTRMRREPIVRQPIQPDRYMNRLNQTYHHGMI</sequence>
<evidence type="ECO:0000256" key="11">
    <source>
        <dbReference type="ARBA" id="ARBA00023303"/>
    </source>
</evidence>
<dbReference type="PANTHER" id="PTHR11690">
    <property type="entry name" value="AMILORIDE-SENSITIVE SODIUM CHANNEL-RELATED"/>
    <property type="match status" value="1"/>
</dbReference>
<keyword evidence="5 12" id="KW-0812">Transmembrane</keyword>
<feature type="compositionally biased region" description="Low complexity" evidence="13">
    <location>
        <begin position="345"/>
        <end position="362"/>
    </location>
</feature>
<dbReference type="Gene3D" id="1.10.287.770">
    <property type="entry name" value="YojJ-like"/>
    <property type="match status" value="1"/>
</dbReference>
<evidence type="ECO:0000313" key="16">
    <source>
        <dbReference type="Proteomes" id="UP001142055"/>
    </source>
</evidence>
<feature type="region of interest" description="Disordered" evidence="13">
    <location>
        <begin position="1"/>
        <end position="27"/>
    </location>
</feature>
<name>A0A9Q0MDL7_BLOTA</name>
<feature type="region of interest" description="Disordered" evidence="13">
    <location>
        <begin position="284"/>
        <end position="369"/>
    </location>
</feature>
<feature type="region of interest" description="Disordered" evidence="13">
    <location>
        <begin position="93"/>
        <end position="131"/>
    </location>
</feature>
<keyword evidence="4 12" id="KW-0894">Sodium channel</keyword>
<evidence type="ECO:0000256" key="4">
    <source>
        <dbReference type="ARBA" id="ARBA00022461"/>
    </source>
</evidence>
<keyword evidence="8 12" id="KW-0406">Ion transport</keyword>
<evidence type="ECO:0000256" key="3">
    <source>
        <dbReference type="ARBA" id="ARBA00022448"/>
    </source>
</evidence>
<keyword evidence="9 14" id="KW-0472">Membrane</keyword>
<dbReference type="AlphaFoldDB" id="A0A9Q0MDL7"/>
<feature type="compositionally biased region" description="Polar residues" evidence="13">
    <location>
        <begin position="328"/>
        <end position="337"/>
    </location>
</feature>
<dbReference type="OMA" id="KYNRNEK"/>
<dbReference type="Proteomes" id="UP001142055">
    <property type="component" value="Chromosome 1"/>
</dbReference>
<evidence type="ECO:0000256" key="12">
    <source>
        <dbReference type="RuleBase" id="RU000679"/>
    </source>
</evidence>